<organism evidence="12 13">
    <name type="scientific">Sphaeroforma arctica JP610</name>
    <dbReference type="NCBI Taxonomy" id="667725"/>
    <lineage>
        <taxon>Eukaryota</taxon>
        <taxon>Ichthyosporea</taxon>
        <taxon>Ichthyophonida</taxon>
        <taxon>Sphaeroforma</taxon>
    </lineage>
</organism>
<keyword evidence="7" id="KW-0963">Cytoplasm</keyword>
<evidence type="ECO:0000256" key="7">
    <source>
        <dbReference type="ARBA" id="ARBA00022490"/>
    </source>
</evidence>
<dbReference type="InterPro" id="IPR040218">
    <property type="entry name" value="SLC7A6OS"/>
</dbReference>
<feature type="compositionally biased region" description="Acidic residues" evidence="10">
    <location>
        <begin position="320"/>
        <end position="344"/>
    </location>
</feature>
<dbReference type="PANTHER" id="PTHR31196:SF2">
    <property type="entry name" value="RNA POLYMERASE II NUCLEAR LOCALIZATION PROTEIN SLC7A6OS-RELATED"/>
    <property type="match status" value="1"/>
</dbReference>
<dbReference type="InterPro" id="IPR013883">
    <property type="entry name" value="TF_Iwr1_dom"/>
</dbReference>
<keyword evidence="13" id="KW-1185">Reference proteome</keyword>
<dbReference type="Pfam" id="PF08574">
    <property type="entry name" value="Iwr1"/>
    <property type="match status" value="1"/>
</dbReference>
<evidence type="ECO:0000256" key="6">
    <source>
        <dbReference type="ARBA" id="ARBA00022448"/>
    </source>
</evidence>
<evidence type="ECO:0000256" key="1">
    <source>
        <dbReference type="ARBA" id="ARBA00003202"/>
    </source>
</evidence>
<evidence type="ECO:0000259" key="11">
    <source>
        <dbReference type="Pfam" id="PF08574"/>
    </source>
</evidence>
<dbReference type="PANTHER" id="PTHR31196">
    <property type="entry name" value="RNA POLYMERASE II NUCLEAR LOCALIZATION PROTEIN SLC7A6OS-RELATED"/>
    <property type="match status" value="1"/>
</dbReference>
<feature type="compositionally biased region" description="Acidic residues" evidence="10">
    <location>
        <begin position="301"/>
        <end position="312"/>
    </location>
</feature>
<feature type="region of interest" description="Disordered" evidence="10">
    <location>
        <begin position="211"/>
        <end position="231"/>
    </location>
</feature>
<comment type="similarity">
    <text evidence="4">Belongs to the IWR1/SLC7A6OS family.</text>
</comment>
<feature type="compositionally biased region" description="Polar residues" evidence="10">
    <location>
        <begin position="24"/>
        <end position="61"/>
    </location>
</feature>
<dbReference type="GeneID" id="25901594"/>
<evidence type="ECO:0000313" key="12">
    <source>
        <dbReference type="EMBL" id="KNC86756.1"/>
    </source>
</evidence>
<proteinExistence type="inferred from homology"/>
<evidence type="ECO:0000256" key="9">
    <source>
        <dbReference type="ARBA" id="ARBA00023242"/>
    </source>
</evidence>
<dbReference type="GO" id="GO:0015031">
    <property type="term" value="P:protein transport"/>
    <property type="evidence" value="ECO:0007669"/>
    <property type="project" value="UniProtKB-KW"/>
</dbReference>
<dbReference type="EMBL" id="KQ241637">
    <property type="protein sequence ID" value="KNC86756.1"/>
    <property type="molecule type" value="Genomic_DNA"/>
</dbReference>
<evidence type="ECO:0000256" key="3">
    <source>
        <dbReference type="ARBA" id="ARBA00004496"/>
    </source>
</evidence>
<sequence>MSTVTRKLVRVKRRRGEDPLDTVILSTTSKKTKLDQSGGSSILQETQQQNGTELPSNGSHTNGDDTVDVGSSTDVPAVASKGGGAVIKRVFRFCQTLETEHGEKAKARDFHDREFQRSQNINRGDIEEMPQSQPQSHTHTHRHTYRQSSSMDANGHRICKTSEKTNITIADLRTKSRRERQVNVKAARYKTVLNKRSGFIEMFQPIHEDKSRMNSISNSSRNAKGKIPTVKSSVPSQTFGVDEVDDDKDEFVYDIYYEDREEVNTDDMASQDVSLKNLEGYCVQVEAFEEDLMDTASGGEEYAESQGEDSNAEDYAGNDYPEDEDEDETGYDDALDLTSDDDSGNDASGNKAYGQWSGRSGRTGRNVYDSDSDGDGGDVDPYSFDDMEDELDDLGYGL</sequence>
<keyword evidence="6" id="KW-0813">Transport</keyword>
<feature type="region of interest" description="Disordered" evidence="10">
    <location>
        <begin position="1"/>
        <end position="77"/>
    </location>
</feature>
<comment type="function">
    <text evidence="1">Directs RNA polymerase II nuclear import.</text>
</comment>
<dbReference type="GO" id="GO:0005634">
    <property type="term" value="C:nucleus"/>
    <property type="evidence" value="ECO:0007669"/>
    <property type="project" value="UniProtKB-SubCell"/>
</dbReference>
<evidence type="ECO:0000256" key="2">
    <source>
        <dbReference type="ARBA" id="ARBA00004123"/>
    </source>
</evidence>
<feature type="domain" description="Transcription factor Iwr1" evidence="11">
    <location>
        <begin position="249"/>
        <end position="324"/>
    </location>
</feature>
<keyword evidence="9" id="KW-0539">Nucleus</keyword>
<gene>
    <name evidence="12" type="ORF">SARC_01090</name>
</gene>
<dbReference type="GO" id="GO:0005737">
    <property type="term" value="C:cytoplasm"/>
    <property type="evidence" value="ECO:0007669"/>
    <property type="project" value="UniProtKB-SubCell"/>
</dbReference>
<dbReference type="AlphaFoldDB" id="A0A0L0GCY8"/>
<feature type="region of interest" description="Disordered" evidence="10">
    <location>
        <begin position="127"/>
        <end position="153"/>
    </location>
</feature>
<evidence type="ECO:0000313" key="13">
    <source>
        <dbReference type="Proteomes" id="UP000054560"/>
    </source>
</evidence>
<evidence type="ECO:0000256" key="5">
    <source>
        <dbReference type="ARBA" id="ARBA00017036"/>
    </source>
</evidence>
<name>A0A0L0GCY8_9EUKA</name>
<protein>
    <recommendedName>
        <fullName evidence="5">Probable RNA polymerase II nuclear localization protein SLC7A6OS</fullName>
    </recommendedName>
</protein>
<feature type="compositionally biased region" description="Acidic residues" evidence="10">
    <location>
        <begin position="370"/>
        <end position="398"/>
    </location>
</feature>
<evidence type="ECO:0000256" key="4">
    <source>
        <dbReference type="ARBA" id="ARBA00010218"/>
    </source>
</evidence>
<evidence type="ECO:0000256" key="8">
    <source>
        <dbReference type="ARBA" id="ARBA00022927"/>
    </source>
</evidence>
<dbReference type="Proteomes" id="UP000054560">
    <property type="component" value="Unassembled WGS sequence"/>
</dbReference>
<feature type="region of interest" description="Disordered" evidence="10">
    <location>
        <begin position="297"/>
        <end position="398"/>
    </location>
</feature>
<keyword evidence="8" id="KW-0653">Protein transport</keyword>
<dbReference type="RefSeq" id="XP_014160658.1">
    <property type="nucleotide sequence ID" value="XM_014305183.1"/>
</dbReference>
<comment type="subcellular location">
    <subcellularLocation>
        <location evidence="3">Cytoplasm</location>
    </subcellularLocation>
    <subcellularLocation>
        <location evidence="2">Nucleus</location>
    </subcellularLocation>
</comment>
<feature type="compositionally biased region" description="Low complexity" evidence="10">
    <location>
        <begin position="213"/>
        <end position="222"/>
    </location>
</feature>
<reference evidence="12 13" key="1">
    <citation type="submission" date="2011-02" db="EMBL/GenBank/DDBJ databases">
        <title>The Genome Sequence of Sphaeroforma arctica JP610.</title>
        <authorList>
            <consortium name="The Broad Institute Genome Sequencing Platform"/>
            <person name="Russ C."/>
            <person name="Cuomo C."/>
            <person name="Young S.K."/>
            <person name="Zeng Q."/>
            <person name="Gargeya S."/>
            <person name="Alvarado L."/>
            <person name="Berlin A."/>
            <person name="Chapman S.B."/>
            <person name="Chen Z."/>
            <person name="Freedman E."/>
            <person name="Gellesch M."/>
            <person name="Goldberg J."/>
            <person name="Griggs A."/>
            <person name="Gujja S."/>
            <person name="Heilman E."/>
            <person name="Heiman D."/>
            <person name="Howarth C."/>
            <person name="Mehta T."/>
            <person name="Neiman D."/>
            <person name="Pearson M."/>
            <person name="Roberts A."/>
            <person name="Saif S."/>
            <person name="Shea T."/>
            <person name="Shenoy N."/>
            <person name="Sisk P."/>
            <person name="Stolte C."/>
            <person name="Sykes S."/>
            <person name="White J."/>
            <person name="Yandava C."/>
            <person name="Burger G."/>
            <person name="Gray M.W."/>
            <person name="Holland P.W.H."/>
            <person name="King N."/>
            <person name="Lang F.B.F."/>
            <person name="Roger A.J."/>
            <person name="Ruiz-Trillo I."/>
            <person name="Haas B."/>
            <person name="Nusbaum C."/>
            <person name="Birren B."/>
        </authorList>
    </citation>
    <scope>NUCLEOTIDE SEQUENCE [LARGE SCALE GENOMIC DNA]</scope>
    <source>
        <strain evidence="12 13">JP610</strain>
    </source>
</reference>
<evidence type="ECO:0000256" key="10">
    <source>
        <dbReference type="SAM" id="MobiDB-lite"/>
    </source>
</evidence>
<accession>A0A0L0GCY8</accession>